<comment type="caution">
    <text evidence="9">The sequence shown here is derived from an EMBL/GenBank/DDBJ whole genome shotgun (WGS) entry which is preliminary data.</text>
</comment>
<proteinExistence type="inferred from homology"/>
<dbReference type="InterPro" id="IPR006665">
    <property type="entry name" value="OmpA-like"/>
</dbReference>
<protein>
    <submittedName>
        <fullName evidence="9">Chemotaxis protein MotB</fullName>
    </submittedName>
</protein>
<dbReference type="PANTHER" id="PTHR30329:SF21">
    <property type="entry name" value="LIPOPROTEIN YIAD-RELATED"/>
    <property type="match status" value="1"/>
</dbReference>
<evidence type="ECO:0000259" key="8">
    <source>
        <dbReference type="PROSITE" id="PS51123"/>
    </source>
</evidence>
<dbReference type="Gene3D" id="3.30.1330.60">
    <property type="entry name" value="OmpA-like domain"/>
    <property type="match status" value="1"/>
</dbReference>
<evidence type="ECO:0000256" key="3">
    <source>
        <dbReference type="ARBA" id="ARBA00022475"/>
    </source>
</evidence>
<comment type="subcellular location">
    <subcellularLocation>
        <location evidence="1">Cell membrane</location>
        <topology evidence="1">Single-pass membrane protein</topology>
    </subcellularLocation>
</comment>
<sequence>MSKRRKKKKEAYKVDESWLLPYADLLTLLLALFIVLFASSTLDVNKFNQISSVFNEIFDGGQGVMDHAAPITTPIPTIKEPEDEENLSYLEDQKSLSEIQDRVDEYIAENKLENLFETKLTDEGLLVTIRDSILFSPGHATIKSEYLGIADDIAELLVFDEPRQIVVTGHTDTVPIQNTEFQSNWELSVMRAVNFMRSIMRSDEIDPLLFSAKGYGEFHPIAPNDTSEGRSKNRRVEVLIQPLVLQDGTKLE</sequence>
<accession>A0A927ML23</accession>
<dbReference type="Proteomes" id="UP000658225">
    <property type="component" value="Unassembled WGS sequence"/>
</dbReference>
<keyword evidence="5" id="KW-1133">Transmembrane helix</keyword>
<dbReference type="NCBIfam" id="NF005831">
    <property type="entry name" value="PRK07734.1"/>
    <property type="match status" value="1"/>
</dbReference>
<dbReference type="PANTHER" id="PTHR30329">
    <property type="entry name" value="STATOR ELEMENT OF FLAGELLAR MOTOR COMPLEX"/>
    <property type="match status" value="1"/>
</dbReference>
<dbReference type="PROSITE" id="PS51123">
    <property type="entry name" value="OMPA_2"/>
    <property type="match status" value="1"/>
</dbReference>
<dbReference type="InterPro" id="IPR050330">
    <property type="entry name" value="Bact_OuterMem_StrucFunc"/>
</dbReference>
<evidence type="ECO:0000313" key="10">
    <source>
        <dbReference type="Proteomes" id="UP000658225"/>
    </source>
</evidence>
<keyword evidence="6 7" id="KW-0472">Membrane</keyword>
<evidence type="ECO:0000256" key="2">
    <source>
        <dbReference type="ARBA" id="ARBA00008914"/>
    </source>
</evidence>
<dbReference type="Pfam" id="PF13677">
    <property type="entry name" value="MotB_plug"/>
    <property type="match status" value="1"/>
</dbReference>
<evidence type="ECO:0000256" key="7">
    <source>
        <dbReference type="PROSITE-ProRule" id="PRU00473"/>
    </source>
</evidence>
<evidence type="ECO:0000313" key="9">
    <source>
        <dbReference type="EMBL" id="MBE1555876.1"/>
    </source>
</evidence>
<organism evidence="9 10">
    <name type="scientific">Sporosarcina limicola</name>
    <dbReference type="NCBI Taxonomy" id="34101"/>
    <lineage>
        <taxon>Bacteria</taxon>
        <taxon>Bacillati</taxon>
        <taxon>Bacillota</taxon>
        <taxon>Bacilli</taxon>
        <taxon>Bacillales</taxon>
        <taxon>Caryophanaceae</taxon>
        <taxon>Sporosarcina</taxon>
    </lineage>
</organism>
<dbReference type="RefSeq" id="WP_192599563.1">
    <property type="nucleotide sequence ID" value="NZ_JADBEL010000018.1"/>
</dbReference>
<keyword evidence="10" id="KW-1185">Reference proteome</keyword>
<evidence type="ECO:0000256" key="5">
    <source>
        <dbReference type="ARBA" id="ARBA00022989"/>
    </source>
</evidence>
<dbReference type="Pfam" id="PF00691">
    <property type="entry name" value="OmpA"/>
    <property type="match status" value="1"/>
</dbReference>
<dbReference type="AlphaFoldDB" id="A0A927ML23"/>
<feature type="domain" description="OmpA-like" evidence="8">
    <location>
        <begin position="122"/>
        <end position="244"/>
    </location>
</feature>
<gene>
    <name evidence="9" type="ORF">H4683_002996</name>
</gene>
<dbReference type="CDD" id="cd07185">
    <property type="entry name" value="OmpA_C-like"/>
    <property type="match status" value="1"/>
</dbReference>
<comment type="similarity">
    <text evidence="2">Belongs to the MotB family.</text>
</comment>
<evidence type="ECO:0000256" key="6">
    <source>
        <dbReference type="ARBA" id="ARBA00023136"/>
    </source>
</evidence>
<keyword evidence="3" id="KW-1003">Cell membrane</keyword>
<dbReference type="SUPFAM" id="SSF103088">
    <property type="entry name" value="OmpA-like"/>
    <property type="match status" value="1"/>
</dbReference>
<name>A0A927ML23_9BACL</name>
<dbReference type="InterPro" id="IPR036737">
    <property type="entry name" value="OmpA-like_sf"/>
</dbReference>
<dbReference type="InterPro" id="IPR025713">
    <property type="entry name" value="MotB-like_N_dom"/>
</dbReference>
<dbReference type="EMBL" id="JADBEL010000018">
    <property type="protein sequence ID" value="MBE1555876.1"/>
    <property type="molecule type" value="Genomic_DNA"/>
</dbReference>
<keyword evidence="4" id="KW-0812">Transmembrane</keyword>
<dbReference type="GO" id="GO:0005886">
    <property type="term" value="C:plasma membrane"/>
    <property type="evidence" value="ECO:0007669"/>
    <property type="project" value="UniProtKB-SubCell"/>
</dbReference>
<evidence type="ECO:0000256" key="1">
    <source>
        <dbReference type="ARBA" id="ARBA00004162"/>
    </source>
</evidence>
<evidence type="ECO:0000256" key="4">
    <source>
        <dbReference type="ARBA" id="ARBA00022692"/>
    </source>
</evidence>
<reference evidence="9" key="1">
    <citation type="submission" date="2020-10" db="EMBL/GenBank/DDBJ databases">
        <title>Genomic Encyclopedia of Type Strains, Phase IV (KMG-IV): sequencing the most valuable type-strain genomes for metagenomic binning, comparative biology and taxonomic classification.</title>
        <authorList>
            <person name="Goeker M."/>
        </authorList>
    </citation>
    <scope>NUCLEOTIDE SEQUENCE</scope>
    <source>
        <strain evidence="9">DSM 13886</strain>
    </source>
</reference>